<sequence>MTEIFTRYDPRIHTLKRSIPSFEILPFYDRRFLADRPKPTFQISSRIGLRFCIRQRFVLLLGRIKINELVSKVRTCSLAFKKTINSDLDVICKNLCIFENRSLVPNSETHITTQAPVSHSDRIIY</sequence>
<dbReference type="RefSeq" id="WP_004472851.1">
    <property type="nucleotide sequence ID" value="NZ_AHMU02000080.1"/>
</dbReference>
<name>M6JDG4_9LEPT</name>
<organism evidence="1 2">
    <name type="scientific">Leptospira santarosai serovar Arenal str. MAVJ 401</name>
    <dbReference type="NCBI Taxonomy" id="1049976"/>
    <lineage>
        <taxon>Bacteria</taxon>
        <taxon>Pseudomonadati</taxon>
        <taxon>Spirochaetota</taxon>
        <taxon>Spirochaetia</taxon>
        <taxon>Leptospirales</taxon>
        <taxon>Leptospiraceae</taxon>
        <taxon>Leptospira</taxon>
    </lineage>
</organism>
<reference evidence="1 2" key="1">
    <citation type="submission" date="2013-01" db="EMBL/GenBank/DDBJ databases">
        <authorList>
            <person name="Harkins D.M."/>
            <person name="Durkin A.S."/>
            <person name="Brinkac L.M."/>
            <person name="Haft D.H."/>
            <person name="Selengut J.D."/>
            <person name="Sanka R."/>
            <person name="DePew J."/>
            <person name="Purushe J."/>
            <person name="Hartskeerl R.A."/>
            <person name="Ahmed A."/>
            <person name="van der Linden H."/>
            <person name="Goris M.G.A."/>
            <person name="Vinetz J.M."/>
            <person name="Sutton G.G."/>
            <person name="Nierman W.C."/>
            <person name="Fouts D.E."/>
        </authorList>
    </citation>
    <scope>NUCLEOTIDE SEQUENCE [LARGE SCALE GENOMIC DNA]</scope>
    <source>
        <strain evidence="1 2">MAVJ 401</strain>
    </source>
</reference>
<protein>
    <submittedName>
        <fullName evidence="1">Uncharacterized protein</fullName>
    </submittedName>
</protein>
<dbReference type="EMBL" id="AHMU02000080">
    <property type="protein sequence ID" value="EMN19681.1"/>
    <property type="molecule type" value="Genomic_DNA"/>
</dbReference>
<evidence type="ECO:0000313" key="2">
    <source>
        <dbReference type="Proteomes" id="UP000012106"/>
    </source>
</evidence>
<comment type="caution">
    <text evidence="1">The sequence shown here is derived from an EMBL/GenBank/DDBJ whole genome shotgun (WGS) entry which is preliminary data.</text>
</comment>
<dbReference type="Proteomes" id="UP000012106">
    <property type="component" value="Unassembled WGS sequence"/>
</dbReference>
<gene>
    <name evidence="1" type="ORF">LEP1GSC063_2774</name>
</gene>
<proteinExistence type="predicted"/>
<dbReference type="AlphaFoldDB" id="M6JDG4"/>
<evidence type="ECO:0000313" key="1">
    <source>
        <dbReference type="EMBL" id="EMN19681.1"/>
    </source>
</evidence>
<accession>M6JDG4</accession>